<evidence type="ECO:0000256" key="2">
    <source>
        <dbReference type="ARBA" id="ARBA00000909"/>
    </source>
</evidence>
<dbReference type="PIRSF" id="PIRSF017184">
    <property type="entry name" value="Nnr"/>
    <property type="match status" value="1"/>
</dbReference>
<evidence type="ECO:0000259" key="21">
    <source>
        <dbReference type="PROSITE" id="PS51385"/>
    </source>
</evidence>
<keyword evidence="12 17" id="KW-0456">Lyase</keyword>
<proteinExistence type="inferred from homology"/>
<dbReference type="SUPFAM" id="SSF53613">
    <property type="entry name" value="Ribokinase-like"/>
    <property type="match status" value="1"/>
</dbReference>
<gene>
    <name evidence="18" type="primary">nnrE</name>
    <name evidence="17" type="synonym">nnrD</name>
    <name evidence="22" type="ORF">OEG84_04420</name>
</gene>
<evidence type="ECO:0000256" key="9">
    <source>
        <dbReference type="ARBA" id="ARBA00022958"/>
    </source>
</evidence>
<evidence type="ECO:0000256" key="10">
    <source>
        <dbReference type="ARBA" id="ARBA00023027"/>
    </source>
</evidence>
<feature type="binding site" evidence="17">
    <location>
        <position position="254"/>
    </location>
    <ligand>
        <name>(6S)-NADPHX</name>
        <dbReference type="ChEBI" id="CHEBI:64076"/>
    </ligand>
</feature>
<evidence type="ECO:0000259" key="20">
    <source>
        <dbReference type="PROSITE" id="PS51383"/>
    </source>
</evidence>
<name>A0ABT3Z5D4_9HYPH</name>
<evidence type="ECO:0000256" key="15">
    <source>
        <dbReference type="ARBA" id="ARBA00048238"/>
    </source>
</evidence>
<organism evidence="22 23">
    <name type="scientific">Hoeflea algicola</name>
    <dbReference type="NCBI Taxonomy" id="2983763"/>
    <lineage>
        <taxon>Bacteria</taxon>
        <taxon>Pseudomonadati</taxon>
        <taxon>Pseudomonadota</taxon>
        <taxon>Alphaproteobacteria</taxon>
        <taxon>Hyphomicrobiales</taxon>
        <taxon>Rhizobiaceae</taxon>
        <taxon>Hoeflea</taxon>
    </lineage>
</organism>
<comment type="catalytic activity">
    <reaction evidence="2 18 19">
        <text>(6R)-NADPHX = (6S)-NADPHX</text>
        <dbReference type="Rhea" id="RHEA:32227"/>
        <dbReference type="ChEBI" id="CHEBI:64076"/>
        <dbReference type="ChEBI" id="CHEBI:64077"/>
        <dbReference type="EC" id="5.1.99.6"/>
    </reaction>
</comment>
<dbReference type="PROSITE" id="PS51385">
    <property type="entry name" value="YJEF_N"/>
    <property type="match status" value="1"/>
</dbReference>
<dbReference type="InterPro" id="IPR004443">
    <property type="entry name" value="YjeF_N_dom"/>
</dbReference>
<dbReference type="InterPro" id="IPR029056">
    <property type="entry name" value="Ribokinase-like"/>
</dbReference>
<feature type="binding site" evidence="18">
    <location>
        <position position="156"/>
    </location>
    <ligand>
        <name>K(+)</name>
        <dbReference type="ChEBI" id="CHEBI:29103"/>
    </ligand>
</feature>
<evidence type="ECO:0000256" key="11">
    <source>
        <dbReference type="ARBA" id="ARBA00023235"/>
    </source>
</evidence>
<evidence type="ECO:0000256" key="14">
    <source>
        <dbReference type="ARBA" id="ARBA00025153"/>
    </source>
</evidence>
<dbReference type="NCBIfam" id="TIGR00196">
    <property type="entry name" value="yjeF_cterm"/>
    <property type="match status" value="1"/>
</dbReference>
<comment type="catalytic activity">
    <reaction evidence="15 17 19">
        <text>(6S)-NADHX + ADP = AMP + phosphate + NADH + H(+)</text>
        <dbReference type="Rhea" id="RHEA:32223"/>
        <dbReference type="ChEBI" id="CHEBI:15378"/>
        <dbReference type="ChEBI" id="CHEBI:43474"/>
        <dbReference type="ChEBI" id="CHEBI:57945"/>
        <dbReference type="ChEBI" id="CHEBI:64074"/>
        <dbReference type="ChEBI" id="CHEBI:456215"/>
        <dbReference type="ChEBI" id="CHEBI:456216"/>
        <dbReference type="EC" id="4.2.1.136"/>
    </reaction>
</comment>
<sequence>MAINAILLVNPSTMGKIDAAAIASGIGGYGLMQAAGAHVAACVLRYYPAMVRAIIFCGPGNNGGDGHVAARLLAESGVDVCRYGVEPRPGGDAARAHADCPGKILPLADWCPEPGDVIVDALFGAGLDRPVNDEVAALIERAKAAETPVVAVDLPSGLSGRTGQPTGACFQACHTVTFAALKPGHLLMPGRALCGEMHLCDIGIPARLITGDDPISCNHAGLYNDYLPAADPAQHKYKRGHLVVFSGRLISGGAARLAASAGLHAGAGLVTLATPPGAVMVQATHLTAVMQRSVKSADDLDQWLEDPRLAAFVLGPGFGDLDKARDFVTPLGGANRPVVLDADGLSAFAGDTERLGGLFLGETRLVITPHEGEFRRLFAELSDDPQLSKIDRARAAAKILNAVVVYKGPDTVIAAPDGRAAVNAGAPPWLATAGSGDVLAGIIGALLAQGMPPFEASCAGVAMHGQAGDRAGRAMTAEDLPPHIAPL</sequence>
<dbReference type="NCBIfam" id="TIGR00197">
    <property type="entry name" value="yjeF_nterm"/>
    <property type="match status" value="1"/>
</dbReference>
<evidence type="ECO:0000256" key="12">
    <source>
        <dbReference type="ARBA" id="ARBA00023239"/>
    </source>
</evidence>
<keyword evidence="9 18" id="KW-0630">Potassium</keyword>
<feature type="binding site" evidence="18">
    <location>
        <begin position="61"/>
        <end position="65"/>
    </location>
    <ligand>
        <name>(6S)-NADPHX</name>
        <dbReference type="ChEBI" id="CHEBI:64076"/>
    </ligand>
</feature>
<evidence type="ECO:0000256" key="1">
    <source>
        <dbReference type="ARBA" id="ARBA00000013"/>
    </source>
</evidence>
<evidence type="ECO:0000256" key="19">
    <source>
        <dbReference type="PIRNR" id="PIRNR017184"/>
    </source>
</evidence>
<comment type="subunit">
    <text evidence="17">Homotetramer.</text>
</comment>
<dbReference type="InterPro" id="IPR017953">
    <property type="entry name" value="Carbohydrate_kinase_pred_CS"/>
</dbReference>
<feature type="binding site" evidence="18">
    <location>
        <begin position="124"/>
        <end position="130"/>
    </location>
    <ligand>
        <name>(6S)-NADPHX</name>
        <dbReference type="ChEBI" id="CHEBI:64076"/>
    </ligand>
</feature>
<feature type="binding site" evidence="18">
    <location>
        <position position="120"/>
    </location>
    <ligand>
        <name>K(+)</name>
        <dbReference type="ChEBI" id="CHEBI:29103"/>
    </ligand>
</feature>
<feature type="binding site" evidence="17">
    <location>
        <position position="436"/>
    </location>
    <ligand>
        <name>AMP</name>
        <dbReference type="ChEBI" id="CHEBI:456215"/>
    </ligand>
</feature>
<keyword evidence="5 18" id="KW-0479">Metal-binding</keyword>
<feature type="binding site" evidence="17">
    <location>
        <begin position="407"/>
        <end position="411"/>
    </location>
    <ligand>
        <name>AMP</name>
        <dbReference type="ChEBI" id="CHEBI:456215"/>
    </ligand>
</feature>
<dbReference type="Gene3D" id="3.40.50.10260">
    <property type="entry name" value="YjeF N-terminal domain"/>
    <property type="match status" value="1"/>
</dbReference>
<comment type="cofactor">
    <cofactor evidence="17">
        <name>Mg(2+)</name>
        <dbReference type="ChEBI" id="CHEBI:18420"/>
    </cofactor>
</comment>
<feature type="binding site" evidence="17">
    <location>
        <position position="317"/>
    </location>
    <ligand>
        <name>(6S)-NADPHX</name>
        <dbReference type="ChEBI" id="CHEBI:64076"/>
    </ligand>
</feature>
<keyword evidence="7 17" id="KW-0067">ATP-binding</keyword>
<feature type="binding site" evidence="17">
    <location>
        <position position="370"/>
    </location>
    <ligand>
        <name>(6S)-NADPHX</name>
        <dbReference type="ChEBI" id="CHEBI:64076"/>
    </ligand>
</feature>
<dbReference type="EC" id="5.1.99.6" evidence="19"/>
<feature type="binding site" evidence="17">
    <location>
        <position position="437"/>
    </location>
    <ligand>
        <name>(6S)-NADPHX</name>
        <dbReference type="ChEBI" id="CHEBI:64076"/>
    </ligand>
</feature>
<comment type="catalytic activity">
    <reaction evidence="16 17 19">
        <text>(6S)-NADPHX + ADP = AMP + phosphate + NADPH + H(+)</text>
        <dbReference type="Rhea" id="RHEA:32235"/>
        <dbReference type="ChEBI" id="CHEBI:15378"/>
        <dbReference type="ChEBI" id="CHEBI:43474"/>
        <dbReference type="ChEBI" id="CHEBI:57783"/>
        <dbReference type="ChEBI" id="CHEBI:64076"/>
        <dbReference type="ChEBI" id="CHEBI:456215"/>
        <dbReference type="ChEBI" id="CHEBI:456216"/>
        <dbReference type="EC" id="4.2.1.136"/>
    </reaction>
</comment>
<comment type="function">
    <text evidence="14 19">Bifunctional enzyme that catalyzes the epimerization of the S- and R-forms of NAD(P)HX and the dehydration of the S-form of NAD(P)HX at the expense of ADP, which is converted to AMP. This allows the repair of both epimers of NAD(P)HX, a damaged form of NAD(P)H that is a result of enzymatic or heat-dependent hydration.</text>
</comment>
<dbReference type="InterPro" id="IPR000631">
    <property type="entry name" value="CARKD"/>
</dbReference>
<evidence type="ECO:0000256" key="4">
    <source>
        <dbReference type="ARBA" id="ARBA00009524"/>
    </source>
</evidence>
<evidence type="ECO:0000256" key="3">
    <source>
        <dbReference type="ARBA" id="ARBA00006001"/>
    </source>
</evidence>
<evidence type="ECO:0000256" key="6">
    <source>
        <dbReference type="ARBA" id="ARBA00022741"/>
    </source>
</evidence>
<dbReference type="Proteomes" id="UP001073227">
    <property type="component" value="Unassembled WGS sequence"/>
</dbReference>
<keyword evidence="11 18" id="KW-0413">Isomerase</keyword>
<comment type="similarity">
    <text evidence="3 19">In the N-terminal section; belongs to the NnrE/AIBP family.</text>
</comment>
<dbReference type="PANTHER" id="PTHR12592:SF0">
    <property type="entry name" value="ATP-DEPENDENT (S)-NAD(P)H-HYDRATE DEHYDRATASE"/>
    <property type="match status" value="1"/>
</dbReference>
<dbReference type="EMBL" id="JAOVZR010000001">
    <property type="protein sequence ID" value="MCY0146981.1"/>
    <property type="molecule type" value="Genomic_DNA"/>
</dbReference>
<evidence type="ECO:0000256" key="18">
    <source>
        <dbReference type="HAMAP-Rule" id="MF_01966"/>
    </source>
</evidence>
<comment type="cofactor">
    <cofactor evidence="18 19">
        <name>K(+)</name>
        <dbReference type="ChEBI" id="CHEBI:29103"/>
    </cofactor>
    <text evidence="18 19">Binds 1 potassium ion per subunit.</text>
</comment>
<evidence type="ECO:0000256" key="13">
    <source>
        <dbReference type="ARBA" id="ARBA00023268"/>
    </source>
</evidence>
<protein>
    <recommendedName>
        <fullName evidence="19">Bifunctional NAD(P)H-hydrate repair enzyme</fullName>
    </recommendedName>
    <alternativeName>
        <fullName evidence="19">Nicotinamide nucleotide repair protein</fullName>
    </alternativeName>
    <domain>
        <recommendedName>
            <fullName evidence="19">ADP-dependent (S)-NAD(P)H-hydrate dehydratase</fullName>
            <ecNumber evidence="19">4.2.1.136</ecNumber>
        </recommendedName>
        <alternativeName>
            <fullName evidence="19">ADP-dependent NAD(P)HX dehydratase</fullName>
        </alternativeName>
    </domain>
    <domain>
        <recommendedName>
            <fullName evidence="19">NAD(P)H-hydrate epimerase</fullName>
            <ecNumber evidence="19">5.1.99.6</ecNumber>
        </recommendedName>
    </domain>
</protein>
<keyword evidence="8 17" id="KW-0521">NADP</keyword>
<feature type="domain" description="YjeF N-terminal" evidence="21">
    <location>
        <begin position="14"/>
        <end position="210"/>
    </location>
</feature>
<dbReference type="PANTHER" id="PTHR12592">
    <property type="entry name" value="ATP-DEPENDENT (S)-NAD(P)H-HYDRATE DEHYDRATASE FAMILY MEMBER"/>
    <property type="match status" value="1"/>
</dbReference>
<evidence type="ECO:0000256" key="8">
    <source>
        <dbReference type="ARBA" id="ARBA00022857"/>
    </source>
</evidence>
<comment type="function">
    <text evidence="18">Catalyzes the epimerization of the S- and R-forms of NAD(P)HX, a damaged form of NAD(P)H that is a result of enzymatic or heat-dependent hydration. This is a prerequisite for the S-specific NAD(P)H-hydrate dehydratase to allow the repair of both epimers of NAD(P)HX.</text>
</comment>
<comment type="function">
    <text evidence="17">Catalyzes the dehydration of the S-form of NAD(P)HX at the expense of ADP, which is converted to AMP. Together with NAD(P)HX epimerase, which catalyzes the epimerization of the S- and R-forms, the enzyme allows the repair of both epimers of NAD(P)HX, a damaged form of NAD(P)H that is a result of enzymatic or heat-dependent hydration.</text>
</comment>
<comment type="similarity">
    <text evidence="4 19">In the C-terminal section; belongs to the NnrD/CARKD family.</text>
</comment>
<accession>A0ABT3Z5D4</accession>
<reference evidence="22" key="1">
    <citation type="submission" date="2022-10" db="EMBL/GenBank/DDBJ databases">
        <title>Hoeflea sp. G2-23, isolated from marine algae.</title>
        <authorList>
            <person name="Kristyanto S."/>
            <person name="Kim J.M."/>
            <person name="Jeon C.O."/>
        </authorList>
    </citation>
    <scope>NUCLEOTIDE SEQUENCE</scope>
    <source>
        <strain evidence="22">G2-23</strain>
    </source>
</reference>
<evidence type="ECO:0000256" key="16">
    <source>
        <dbReference type="ARBA" id="ARBA00049209"/>
    </source>
</evidence>
<comment type="caution">
    <text evidence="18">Lacks conserved residue(s) required for the propagation of feature annotation.</text>
</comment>
<comment type="caution">
    <text evidence="22">The sequence shown here is derived from an EMBL/GenBank/DDBJ whole genome shotgun (WGS) entry which is preliminary data.</text>
</comment>
<comment type="similarity">
    <text evidence="18">Belongs to the NnrE/AIBP family.</text>
</comment>
<comment type="similarity">
    <text evidence="17">Belongs to the NnrD/CARKD family.</text>
</comment>
<dbReference type="PROSITE" id="PS01050">
    <property type="entry name" value="YJEF_C_2"/>
    <property type="match status" value="1"/>
</dbReference>
<dbReference type="HAMAP" id="MF_01965">
    <property type="entry name" value="NADHX_dehydratase"/>
    <property type="match status" value="1"/>
</dbReference>
<dbReference type="Gene3D" id="3.40.1190.20">
    <property type="match status" value="1"/>
</dbReference>
<dbReference type="HAMAP" id="MF_01966">
    <property type="entry name" value="NADHX_epimerase"/>
    <property type="match status" value="1"/>
</dbReference>
<dbReference type="Pfam" id="PF03853">
    <property type="entry name" value="YjeF_N"/>
    <property type="match status" value="1"/>
</dbReference>
<feature type="binding site" evidence="18">
    <location>
        <position position="153"/>
    </location>
    <ligand>
        <name>(6S)-NADPHX</name>
        <dbReference type="ChEBI" id="CHEBI:64076"/>
    </ligand>
</feature>
<feature type="domain" description="YjeF C-terminal" evidence="20">
    <location>
        <begin position="219"/>
        <end position="487"/>
    </location>
</feature>
<dbReference type="PROSITE" id="PS51383">
    <property type="entry name" value="YJEF_C_3"/>
    <property type="match status" value="1"/>
</dbReference>
<dbReference type="InterPro" id="IPR030677">
    <property type="entry name" value="Nnr"/>
</dbReference>
<evidence type="ECO:0000313" key="23">
    <source>
        <dbReference type="Proteomes" id="UP001073227"/>
    </source>
</evidence>
<dbReference type="RefSeq" id="WP_267656080.1">
    <property type="nucleotide sequence ID" value="NZ_JAOVZR010000001.1"/>
</dbReference>
<dbReference type="Pfam" id="PF01256">
    <property type="entry name" value="Carb_kinase"/>
    <property type="match status" value="1"/>
</dbReference>
<evidence type="ECO:0000256" key="17">
    <source>
        <dbReference type="HAMAP-Rule" id="MF_01965"/>
    </source>
</evidence>
<evidence type="ECO:0000256" key="7">
    <source>
        <dbReference type="ARBA" id="ARBA00022840"/>
    </source>
</evidence>
<keyword evidence="10 17" id="KW-0520">NAD</keyword>
<dbReference type="SUPFAM" id="SSF64153">
    <property type="entry name" value="YjeF N-terminal domain-like"/>
    <property type="match status" value="1"/>
</dbReference>
<evidence type="ECO:0000313" key="22">
    <source>
        <dbReference type="EMBL" id="MCY0146981.1"/>
    </source>
</evidence>
<keyword evidence="6 17" id="KW-0547">Nucleotide-binding</keyword>
<comment type="catalytic activity">
    <reaction evidence="1 18 19">
        <text>(6R)-NADHX = (6S)-NADHX</text>
        <dbReference type="Rhea" id="RHEA:32215"/>
        <dbReference type="ChEBI" id="CHEBI:64074"/>
        <dbReference type="ChEBI" id="CHEBI:64075"/>
        <dbReference type="EC" id="5.1.99.6"/>
    </reaction>
</comment>
<dbReference type="InterPro" id="IPR036652">
    <property type="entry name" value="YjeF_N_dom_sf"/>
</dbReference>
<dbReference type="EC" id="4.2.1.136" evidence="19"/>
<evidence type="ECO:0000256" key="5">
    <source>
        <dbReference type="ARBA" id="ARBA00022723"/>
    </source>
</evidence>
<feature type="binding site" evidence="18">
    <location>
        <position position="62"/>
    </location>
    <ligand>
        <name>K(+)</name>
        <dbReference type="ChEBI" id="CHEBI:29103"/>
    </ligand>
</feature>
<keyword evidence="13" id="KW-0511">Multifunctional enzyme</keyword>
<dbReference type="CDD" id="cd01171">
    <property type="entry name" value="YXKO-related"/>
    <property type="match status" value="1"/>
</dbReference>
<keyword evidence="23" id="KW-1185">Reference proteome</keyword>